<organism evidence="4 5">
    <name type="scientific">Ceratocystis pirilliformis</name>
    <dbReference type="NCBI Taxonomy" id="259994"/>
    <lineage>
        <taxon>Eukaryota</taxon>
        <taxon>Fungi</taxon>
        <taxon>Dikarya</taxon>
        <taxon>Ascomycota</taxon>
        <taxon>Pezizomycotina</taxon>
        <taxon>Sordariomycetes</taxon>
        <taxon>Hypocreomycetidae</taxon>
        <taxon>Microascales</taxon>
        <taxon>Ceratocystidaceae</taxon>
        <taxon>Ceratocystis</taxon>
    </lineage>
</organism>
<evidence type="ECO:0000313" key="4">
    <source>
        <dbReference type="EMBL" id="KAL1895330.1"/>
    </source>
</evidence>
<protein>
    <submittedName>
        <fullName evidence="4">ATP-dependent helicase IRC3</fullName>
    </submittedName>
</protein>
<gene>
    <name evidence="4" type="primary">irc3</name>
    <name evidence="4" type="ORF">Cpir12675_003287</name>
</gene>
<comment type="caution">
    <text evidence="4">The sequence shown here is derived from an EMBL/GenBank/DDBJ whole genome shotgun (WGS) entry which is preliminary data.</text>
</comment>
<evidence type="ECO:0000313" key="5">
    <source>
        <dbReference type="Proteomes" id="UP001583280"/>
    </source>
</evidence>
<dbReference type="InterPro" id="IPR014001">
    <property type="entry name" value="Helicase_ATP-bd"/>
</dbReference>
<dbReference type="Pfam" id="PF04851">
    <property type="entry name" value="ResIII"/>
    <property type="match status" value="1"/>
</dbReference>
<evidence type="ECO:0000256" key="1">
    <source>
        <dbReference type="ARBA" id="ARBA00022806"/>
    </source>
</evidence>
<keyword evidence="1 4" id="KW-0347">Helicase</keyword>
<feature type="domain" description="Helicase C-terminal" evidence="3">
    <location>
        <begin position="303"/>
        <end position="467"/>
    </location>
</feature>
<proteinExistence type="predicted"/>
<dbReference type="PANTHER" id="PTHR47396">
    <property type="entry name" value="TYPE I RESTRICTION ENZYME ECOKI R PROTEIN"/>
    <property type="match status" value="1"/>
</dbReference>
<dbReference type="PANTHER" id="PTHR47396:SF1">
    <property type="entry name" value="ATP-DEPENDENT HELICASE IRC3-RELATED"/>
    <property type="match status" value="1"/>
</dbReference>
<dbReference type="SUPFAM" id="SSF52540">
    <property type="entry name" value="P-loop containing nucleoside triphosphate hydrolases"/>
    <property type="match status" value="1"/>
</dbReference>
<feature type="domain" description="Helicase ATP-binding" evidence="2">
    <location>
        <begin position="79"/>
        <end position="248"/>
    </location>
</feature>
<accession>A0ABR3Z3X4</accession>
<dbReference type="Pfam" id="PF00271">
    <property type="entry name" value="Helicase_C"/>
    <property type="match status" value="1"/>
</dbReference>
<dbReference type="Gene3D" id="3.40.50.300">
    <property type="entry name" value="P-loop containing nucleotide triphosphate hydrolases"/>
    <property type="match status" value="2"/>
</dbReference>
<keyword evidence="1 4" id="KW-0547">Nucleotide-binding</keyword>
<name>A0ABR3Z3X4_9PEZI</name>
<keyword evidence="5" id="KW-1185">Reference proteome</keyword>
<sequence>MALRSVRKIASDSISYPSLQLLHQPSFGTLRSFHVSRILLAPRAGGTQAKLDTEDSLKNTCTKIELRDYQKECIASVTNAIAAGKKRLGVSLATGGGKTVVFTQLISHIQPINKQATKTLILAHRRELVHQAATHARAAYPESLVEIEMGSQHASGLADITVASMQSIISQDRLRKFNPLDYKLVLVDEAHHIVSNGYQTVLEHFGLRNTPQPDSKETTTPALVGVSATFSRFDGLRLGSAIDEIVYHRDYVTMIEEKWLSDVIFTSVSSKVDLRDVRSANNGDFLTSDLTNAVNTSEANEVTVRTWLSLASKRKATLVFCVSVEHVFSMANEFISRGIDARVVTGNTPGQKRADTLDAFRSGKFPVLVNCGVFTEGTDIPNIDCVLLARPTRSRNLLVQMIGRGMRLFPGKTNCHVIDMVASLDTGITTVATLLGLDPSELLDEASMDEIEEKRRMKAEAQKQASARDEMLASVAPIHINDDKTRQGFQGIGDKDISISFINYNSVFDLVADNRDERHIRSLSRNSWVAVDKDKYILSGPDGTHLRIEPIDADQSPNSTATNPKTLTEIATHKVSVIRPLPEHVVNKRKNNSPWARPYRLLTANSFEDAVHGADSWGNEHFPFQFISRNMPWRLGPPTYGQLTFLNRLRNAPPLSSFTYEAQLKELKDRSKLENSPKTRIAWLSPPLSEPLTVFNIDKGMASDMITKFKHGAKGRFKQAVSEKKREERLMLKKMKVERVKGNEMVRVGPLES</sequence>
<dbReference type="SMART" id="SM00487">
    <property type="entry name" value="DEXDc"/>
    <property type="match status" value="1"/>
</dbReference>
<dbReference type="EMBL" id="JAWDJO010000075">
    <property type="protein sequence ID" value="KAL1895330.1"/>
    <property type="molecule type" value="Genomic_DNA"/>
</dbReference>
<dbReference type="PROSITE" id="PS51192">
    <property type="entry name" value="HELICASE_ATP_BIND_1"/>
    <property type="match status" value="1"/>
</dbReference>
<reference evidence="4 5" key="1">
    <citation type="journal article" date="2024" name="IMA Fungus">
        <title>IMA Genome - F19 : A genome assembly and annotation guide to empower mycologists, including annotated draft genome sequences of Ceratocystis pirilliformis, Diaporthe australafricana, Fusarium ophioides, Paecilomyces lecythidis, and Sporothrix stenoceras.</title>
        <authorList>
            <person name="Aylward J."/>
            <person name="Wilson A.M."/>
            <person name="Visagie C.M."/>
            <person name="Spraker J."/>
            <person name="Barnes I."/>
            <person name="Buitendag C."/>
            <person name="Ceriani C."/>
            <person name="Del Mar Angel L."/>
            <person name="du Plessis D."/>
            <person name="Fuchs T."/>
            <person name="Gasser K."/>
            <person name="Kramer D."/>
            <person name="Li W."/>
            <person name="Munsamy K."/>
            <person name="Piso A."/>
            <person name="Price J.L."/>
            <person name="Sonnekus B."/>
            <person name="Thomas C."/>
            <person name="van der Nest A."/>
            <person name="van Dijk A."/>
            <person name="van Heerden A."/>
            <person name="van Vuuren N."/>
            <person name="Yilmaz N."/>
            <person name="Duong T.A."/>
            <person name="van der Merwe N.A."/>
            <person name="Wingfield M.J."/>
            <person name="Wingfield B.D."/>
        </authorList>
    </citation>
    <scope>NUCLEOTIDE SEQUENCE [LARGE SCALE GENOMIC DNA]</scope>
    <source>
        <strain evidence="4 5">CMW 12675</strain>
    </source>
</reference>
<dbReference type="InterPro" id="IPR027417">
    <property type="entry name" value="P-loop_NTPase"/>
</dbReference>
<dbReference type="Proteomes" id="UP001583280">
    <property type="component" value="Unassembled WGS sequence"/>
</dbReference>
<keyword evidence="1 4" id="KW-0378">Hydrolase</keyword>
<dbReference type="CDD" id="cd18799">
    <property type="entry name" value="SF2_C_EcoAI-like"/>
    <property type="match status" value="1"/>
</dbReference>
<dbReference type="InterPro" id="IPR050742">
    <property type="entry name" value="Helicase_Restrict-Modif_Enz"/>
</dbReference>
<dbReference type="PROSITE" id="PS51194">
    <property type="entry name" value="HELICASE_CTER"/>
    <property type="match status" value="1"/>
</dbReference>
<keyword evidence="1 4" id="KW-0067">ATP-binding</keyword>
<dbReference type="InterPro" id="IPR001650">
    <property type="entry name" value="Helicase_C-like"/>
</dbReference>
<evidence type="ECO:0000259" key="2">
    <source>
        <dbReference type="PROSITE" id="PS51192"/>
    </source>
</evidence>
<evidence type="ECO:0000259" key="3">
    <source>
        <dbReference type="PROSITE" id="PS51194"/>
    </source>
</evidence>
<dbReference type="GO" id="GO:0004386">
    <property type="term" value="F:helicase activity"/>
    <property type="evidence" value="ECO:0007669"/>
    <property type="project" value="UniProtKB-KW"/>
</dbReference>
<dbReference type="SMART" id="SM00490">
    <property type="entry name" value="HELICc"/>
    <property type="match status" value="1"/>
</dbReference>
<dbReference type="InterPro" id="IPR006935">
    <property type="entry name" value="Helicase/UvrB_N"/>
</dbReference>